<comment type="caution">
    <text evidence="10">Lacks conserved residue(s) required for the propagation of feature annotation.</text>
</comment>
<dbReference type="Pfam" id="PF02779">
    <property type="entry name" value="Transket_pyr"/>
    <property type="match status" value="1"/>
</dbReference>
<feature type="binding site" evidence="10">
    <location>
        <position position="177"/>
    </location>
    <ligand>
        <name>thiamine diphosphate</name>
        <dbReference type="ChEBI" id="CHEBI:58937"/>
    </ligand>
</feature>
<comment type="cofactor">
    <cofactor evidence="10">
        <name>thiamine diphosphate</name>
        <dbReference type="ChEBI" id="CHEBI:58937"/>
    </cofactor>
    <text evidence="10">Binds 1 thiamine pyrophosphate per subunit.</text>
</comment>
<comment type="cofactor">
    <cofactor evidence="10">
        <name>Mg(2+)</name>
        <dbReference type="ChEBI" id="CHEBI:18420"/>
    </cofactor>
    <text evidence="10">Binds 1 Mg(2+) ion per subunit.</text>
</comment>
<keyword evidence="9 10" id="KW-0414">Isoprene biosynthesis</keyword>
<name>A0ABP7H1W1_9FLAO</name>
<evidence type="ECO:0000256" key="10">
    <source>
        <dbReference type="HAMAP-Rule" id="MF_00315"/>
    </source>
</evidence>
<feature type="domain" description="Transketolase-like pyrimidine-binding" evidence="11">
    <location>
        <begin position="284"/>
        <end position="450"/>
    </location>
</feature>
<dbReference type="EMBL" id="BAABBI010000001">
    <property type="protein sequence ID" value="GAA3778878.1"/>
    <property type="molecule type" value="Genomic_DNA"/>
</dbReference>
<evidence type="ECO:0000256" key="8">
    <source>
        <dbReference type="ARBA" id="ARBA00023052"/>
    </source>
</evidence>
<evidence type="ECO:0000313" key="13">
    <source>
        <dbReference type="Proteomes" id="UP001501456"/>
    </source>
</evidence>
<comment type="function">
    <text evidence="10">Catalyzes the acyloin condensation reaction between C atoms 2 and 3 of pyruvate and glyceraldehyde 3-phosphate to yield 1-deoxy-D-xylulose-5-phosphate (DXP).</text>
</comment>
<dbReference type="Gene3D" id="3.40.50.920">
    <property type="match status" value="1"/>
</dbReference>
<comment type="catalytic activity">
    <reaction evidence="10">
        <text>D-glyceraldehyde 3-phosphate + pyruvate + H(+) = 1-deoxy-D-xylulose 5-phosphate + CO2</text>
        <dbReference type="Rhea" id="RHEA:12605"/>
        <dbReference type="ChEBI" id="CHEBI:15361"/>
        <dbReference type="ChEBI" id="CHEBI:15378"/>
        <dbReference type="ChEBI" id="CHEBI:16526"/>
        <dbReference type="ChEBI" id="CHEBI:57792"/>
        <dbReference type="ChEBI" id="CHEBI:59776"/>
        <dbReference type="EC" id="2.2.1.7"/>
    </reaction>
</comment>
<sequence>MTAPLLNSIKFPKDLRALEKDQLIKLSKELRGFIINIVATKEGHLGASLGVVELTIALHYVFNTPSDLLVWDVGHQAYGHKILTGRRSTFHTNRQFKGISGFPKREESTYDTFGVGHSSTSISAALGMAMASKLKGDTQTQHIAVIGDASIASGMAFEGLNHAGVSDTNLLVILNDNAIGIDPSVGALKQYLTNVKKGTQKQDNIFEALNFEYAGPIDGHDIHKLIDELKRLKTISGPKLLHVITTKGKGLKQAETDQVKYHAPGKFDAKTGELLKKAFINQPPKYQDVFGKTILELAKTNKNIVGITPAMPTGSSLKYMMSEMPDRAFDVGIAEQHAVTLAAGMATQGLIPFCNIYSTFLQRAYDQIIHDVALQKLPVVFCLDRAGLVGEDGATHHGAFDLAYLRCIPNLTIFAPRDEIELRDIMFTAQMGNLKQPIAIRYPRGRGITLDWKKPFKEIKIGTGKLLKKGNNIAVLSIGAISKNVTEAINSINNHDKIAHYDMRFVAPLDETLLHDIMKNHTSIITIEDGVITGGFGSSILEFAAANNYKNSIKNLGIPNKFIEQGSIDELQKLCSIDADSIKQILSTYL</sequence>
<dbReference type="InterPro" id="IPR005477">
    <property type="entry name" value="Dxylulose-5-P_synthase"/>
</dbReference>
<feature type="binding site" evidence="10">
    <location>
        <position position="335"/>
    </location>
    <ligand>
        <name>thiamine diphosphate</name>
        <dbReference type="ChEBI" id="CHEBI:58937"/>
    </ligand>
</feature>
<feature type="binding site" evidence="10">
    <location>
        <begin position="116"/>
        <end position="118"/>
    </location>
    <ligand>
        <name>thiamine diphosphate</name>
        <dbReference type="ChEBI" id="CHEBI:58937"/>
    </ligand>
</feature>
<protein>
    <recommendedName>
        <fullName evidence="10">1-deoxy-D-xylulose-5-phosphate synthase</fullName>
        <ecNumber evidence="10">2.2.1.7</ecNumber>
    </recommendedName>
    <alternativeName>
        <fullName evidence="10">1-deoxyxylulose-5-phosphate synthase</fullName>
        <shortName evidence="10">DXP synthase</shortName>
        <shortName evidence="10">DXPS</shortName>
    </alternativeName>
</protein>
<keyword evidence="13" id="KW-1185">Reference proteome</keyword>
<dbReference type="InterPro" id="IPR033248">
    <property type="entry name" value="Transketolase_C"/>
</dbReference>
<evidence type="ECO:0000256" key="3">
    <source>
        <dbReference type="ARBA" id="ARBA00011738"/>
    </source>
</evidence>
<dbReference type="Pfam" id="PF02780">
    <property type="entry name" value="Transketolase_C"/>
    <property type="match status" value="1"/>
</dbReference>
<keyword evidence="5 10" id="KW-0479">Metal-binding</keyword>
<feature type="binding site" evidence="10">
    <location>
        <position position="75"/>
    </location>
    <ligand>
        <name>thiamine diphosphate</name>
        <dbReference type="ChEBI" id="CHEBI:58937"/>
    </ligand>
</feature>
<evidence type="ECO:0000256" key="7">
    <source>
        <dbReference type="ARBA" id="ARBA00022977"/>
    </source>
</evidence>
<dbReference type="InterPro" id="IPR005475">
    <property type="entry name" value="Transketolase-like_Pyr-bd"/>
</dbReference>
<dbReference type="Proteomes" id="UP001501456">
    <property type="component" value="Unassembled WGS sequence"/>
</dbReference>
<dbReference type="HAMAP" id="MF_00315">
    <property type="entry name" value="DXP_synth"/>
    <property type="match status" value="1"/>
</dbReference>
<dbReference type="NCBIfam" id="NF008968">
    <property type="entry name" value="PRK12315.1"/>
    <property type="match status" value="1"/>
</dbReference>
<dbReference type="InterPro" id="IPR029061">
    <property type="entry name" value="THDP-binding"/>
</dbReference>
<evidence type="ECO:0000256" key="2">
    <source>
        <dbReference type="ARBA" id="ARBA00011081"/>
    </source>
</evidence>
<dbReference type="SUPFAM" id="SSF52922">
    <property type="entry name" value="TK C-terminal domain-like"/>
    <property type="match status" value="1"/>
</dbReference>
<feature type="binding site" evidence="10">
    <location>
        <position position="177"/>
    </location>
    <ligand>
        <name>Mg(2+)</name>
        <dbReference type="ChEBI" id="CHEBI:18420"/>
    </ligand>
</feature>
<dbReference type="InterPro" id="IPR020826">
    <property type="entry name" value="Transketolase_BS"/>
</dbReference>
<feature type="binding site" evidence="10">
    <location>
        <begin position="149"/>
        <end position="150"/>
    </location>
    <ligand>
        <name>thiamine diphosphate</name>
        <dbReference type="ChEBI" id="CHEBI:58937"/>
    </ligand>
</feature>
<evidence type="ECO:0000259" key="11">
    <source>
        <dbReference type="SMART" id="SM00861"/>
    </source>
</evidence>
<comment type="subunit">
    <text evidence="3 10">Homodimer.</text>
</comment>
<dbReference type="SMART" id="SM00861">
    <property type="entry name" value="Transket_pyr"/>
    <property type="match status" value="1"/>
</dbReference>
<dbReference type="PROSITE" id="PS00802">
    <property type="entry name" value="TRANSKETOLASE_2"/>
    <property type="match status" value="1"/>
</dbReference>
<dbReference type="CDD" id="cd07033">
    <property type="entry name" value="TPP_PYR_DXS_TK_like"/>
    <property type="match status" value="1"/>
</dbReference>
<comment type="pathway">
    <text evidence="1 10">Metabolic intermediate biosynthesis; 1-deoxy-D-xylulose 5-phosphate biosynthesis; 1-deoxy-D-xylulose 5-phosphate from D-glyceraldehyde 3-phosphate and pyruvate: step 1/1.</text>
</comment>
<comment type="similarity">
    <text evidence="2 10">Belongs to the transketolase family. DXPS subfamily.</text>
</comment>
<keyword evidence="6 10" id="KW-0460">Magnesium</keyword>
<evidence type="ECO:0000256" key="9">
    <source>
        <dbReference type="ARBA" id="ARBA00023229"/>
    </source>
</evidence>
<keyword evidence="4 10" id="KW-0808">Transferase</keyword>
<dbReference type="InterPro" id="IPR009014">
    <property type="entry name" value="Transketo_C/PFOR_II"/>
</dbReference>
<comment type="caution">
    <text evidence="12">The sequence shown here is derived from an EMBL/GenBank/DDBJ whole genome shotgun (WGS) entry which is preliminary data.</text>
</comment>
<evidence type="ECO:0000256" key="6">
    <source>
        <dbReference type="ARBA" id="ARBA00022842"/>
    </source>
</evidence>
<dbReference type="SUPFAM" id="SSF52518">
    <property type="entry name" value="Thiamin diphosphate-binding fold (THDP-binding)"/>
    <property type="match status" value="2"/>
</dbReference>
<keyword evidence="7 10" id="KW-0784">Thiamine biosynthesis</keyword>
<dbReference type="Gene3D" id="3.40.50.970">
    <property type="match status" value="2"/>
</dbReference>
<dbReference type="CDD" id="cd02007">
    <property type="entry name" value="TPP_DXS"/>
    <property type="match status" value="1"/>
</dbReference>
<dbReference type="EC" id="2.2.1.7" evidence="10"/>
<evidence type="ECO:0000256" key="4">
    <source>
        <dbReference type="ARBA" id="ARBA00022679"/>
    </source>
</evidence>
<reference evidence="13" key="1">
    <citation type="journal article" date="2019" name="Int. J. Syst. Evol. Microbiol.">
        <title>The Global Catalogue of Microorganisms (GCM) 10K type strain sequencing project: providing services to taxonomists for standard genome sequencing and annotation.</title>
        <authorList>
            <consortium name="The Broad Institute Genomics Platform"/>
            <consortium name="The Broad Institute Genome Sequencing Center for Infectious Disease"/>
            <person name="Wu L."/>
            <person name="Ma J."/>
        </authorList>
    </citation>
    <scope>NUCLEOTIDE SEQUENCE [LARGE SCALE GENOMIC DNA]</scope>
    <source>
        <strain evidence="13">JCM 17525</strain>
    </source>
</reference>
<dbReference type="NCBIfam" id="TIGR00204">
    <property type="entry name" value="dxs"/>
    <property type="match status" value="1"/>
</dbReference>
<proteinExistence type="inferred from homology"/>
<organism evidence="12 13">
    <name type="scientific">Corallibacter vietnamensis</name>
    <dbReference type="NCBI Taxonomy" id="904130"/>
    <lineage>
        <taxon>Bacteria</taxon>
        <taxon>Pseudomonadati</taxon>
        <taxon>Bacteroidota</taxon>
        <taxon>Flavobacteriia</taxon>
        <taxon>Flavobacteriales</taxon>
        <taxon>Flavobacteriaceae</taxon>
        <taxon>Corallibacter</taxon>
    </lineage>
</organism>
<dbReference type="PANTHER" id="PTHR43322:SF5">
    <property type="entry name" value="1-DEOXY-D-XYLULOSE-5-PHOSPHATE SYNTHASE, CHLOROPLASTIC"/>
    <property type="match status" value="1"/>
</dbReference>
<evidence type="ECO:0000313" key="12">
    <source>
        <dbReference type="EMBL" id="GAA3778878.1"/>
    </source>
</evidence>
<dbReference type="PANTHER" id="PTHR43322">
    <property type="entry name" value="1-D-DEOXYXYLULOSE 5-PHOSPHATE SYNTHASE-RELATED"/>
    <property type="match status" value="1"/>
</dbReference>
<dbReference type="RefSeq" id="WP_344727525.1">
    <property type="nucleotide sequence ID" value="NZ_BAABBI010000001.1"/>
</dbReference>
<dbReference type="NCBIfam" id="NF003933">
    <property type="entry name" value="PRK05444.2-2"/>
    <property type="match status" value="1"/>
</dbReference>
<evidence type="ECO:0000256" key="5">
    <source>
        <dbReference type="ARBA" id="ARBA00022723"/>
    </source>
</evidence>
<accession>A0ABP7H1W1</accession>
<dbReference type="Pfam" id="PF13292">
    <property type="entry name" value="DXP_synthase_N"/>
    <property type="match status" value="2"/>
</dbReference>
<keyword evidence="8 10" id="KW-0786">Thiamine pyrophosphate</keyword>
<evidence type="ECO:0000256" key="1">
    <source>
        <dbReference type="ARBA" id="ARBA00004980"/>
    </source>
</evidence>
<feature type="binding site" evidence="10">
    <location>
        <position position="148"/>
    </location>
    <ligand>
        <name>Mg(2+)</name>
        <dbReference type="ChEBI" id="CHEBI:18420"/>
    </ligand>
</feature>
<gene>
    <name evidence="10" type="primary">dxs</name>
    <name evidence="12" type="ORF">GCM10022271_08950</name>
</gene>